<keyword evidence="1" id="KW-0812">Transmembrane</keyword>
<keyword evidence="1" id="KW-1133">Transmembrane helix</keyword>
<feature type="transmembrane region" description="Helical" evidence="1">
    <location>
        <begin position="338"/>
        <end position="357"/>
    </location>
</feature>
<feature type="transmembrane region" description="Helical" evidence="1">
    <location>
        <begin position="299"/>
        <end position="326"/>
    </location>
</feature>
<feature type="transmembrane region" description="Helical" evidence="1">
    <location>
        <begin position="108"/>
        <end position="135"/>
    </location>
</feature>
<dbReference type="EMBL" id="MGET01000048">
    <property type="protein sequence ID" value="OGL89228.1"/>
    <property type="molecule type" value="Genomic_DNA"/>
</dbReference>
<accession>A0A1F7VGG1</accession>
<keyword evidence="1" id="KW-0472">Membrane</keyword>
<dbReference type="AlphaFoldDB" id="A0A1F7VGG1"/>
<protein>
    <recommendedName>
        <fullName evidence="4">Glycerophosphoryl diester phosphodiesterase membrane domain-containing protein</fullName>
    </recommendedName>
</protein>
<feature type="transmembrane region" description="Helical" evidence="1">
    <location>
        <begin position="215"/>
        <end position="238"/>
    </location>
</feature>
<comment type="caution">
    <text evidence="2">The sequence shown here is derived from an EMBL/GenBank/DDBJ whole genome shotgun (WGS) entry which is preliminary data.</text>
</comment>
<feature type="transmembrane region" description="Helical" evidence="1">
    <location>
        <begin position="155"/>
        <end position="183"/>
    </location>
</feature>
<evidence type="ECO:0000313" key="3">
    <source>
        <dbReference type="Proteomes" id="UP000177574"/>
    </source>
</evidence>
<evidence type="ECO:0000256" key="1">
    <source>
        <dbReference type="SAM" id="Phobius"/>
    </source>
</evidence>
<feature type="transmembrane region" description="Helical" evidence="1">
    <location>
        <begin position="258"/>
        <end position="278"/>
    </location>
</feature>
<name>A0A1F7VGG1_9BACT</name>
<gene>
    <name evidence="2" type="ORF">A3I45_01350</name>
</gene>
<sequence>MSLIGIGALIDLSWEHYRKHFANNIRITAWLGVFIILHIIAASFYPIGAQELDRSLTGSEWFGIALFLINTIIVLPIVSIWMVNALIRRIDVDVRGKSMTMHKLATEAWQLFFPQLWVRILTALAFGIAFAIPLMLLSVSSQFLSQVLPFGVSMLLMFIGLLLFLVPIVLMIYLAFVYFAFVLNKARGLNALKASVACVRGHFWPITWRLVLPKLLYFGILLAVQYVLLMLLGVFVGAAASDGNTLLAVRIDWIVQPMIYMILIIFAYPMLFITDYHIYRSLATPITMSPTLTHKRSDLGWISVVVAFVFPPVGAVVAIVLAGIALSKKNHDNTIATVGLIYGVAMMIALVVLPILLSKVIIK</sequence>
<feature type="transmembrane region" description="Helical" evidence="1">
    <location>
        <begin position="27"/>
        <end position="49"/>
    </location>
</feature>
<reference evidence="2 3" key="1">
    <citation type="journal article" date="2016" name="Nat. Commun.">
        <title>Thousands of microbial genomes shed light on interconnected biogeochemical processes in an aquifer system.</title>
        <authorList>
            <person name="Anantharaman K."/>
            <person name="Brown C.T."/>
            <person name="Hug L.A."/>
            <person name="Sharon I."/>
            <person name="Castelle C.J."/>
            <person name="Probst A.J."/>
            <person name="Thomas B.C."/>
            <person name="Singh A."/>
            <person name="Wilkins M.J."/>
            <person name="Karaoz U."/>
            <person name="Brodie E.L."/>
            <person name="Williams K.H."/>
            <person name="Hubbard S.S."/>
            <person name="Banfield J.F."/>
        </authorList>
    </citation>
    <scope>NUCLEOTIDE SEQUENCE [LARGE SCALE GENOMIC DNA]</scope>
</reference>
<feature type="transmembrane region" description="Helical" evidence="1">
    <location>
        <begin position="61"/>
        <end position="87"/>
    </location>
</feature>
<proteinExistence type="predicted"/>
<dbReference type="Proteomes" id="UP000177574">
    <property type="component" value="Unassembled WGS sequence"/>
</dbReference>
<evidence type="ECO:0000313" key="2">
    <source>
        <dbReference type="EMBL" id="OGL89228.1"/>
    </source>
</evidence>
<evidence type="ECO:0008006" key="4">
    <source>
        <dbReference type="Google" id="ProtNLM"/>
    </source>
</evidence>
<organism evidence="2 3">
    <name type="scientific">Candidatus Uhrbacteria bacterium RIFCSPLOWO2_02_FULL_53_10</name>
    <dbReference type="NCBI Taxonomy" id="1802411"/>
    <lineage>
        <taxon>Bacteria</taxon>
        <taxon>Candidatus Uhriibacteriota</taxon>
    </lineage>
</organism>